<dbReference type="Pfam" id="PF05656">
    <property type="entry name" value="DUF805"/>
    <property type="match status" value="1"/>
</dbReference>
<gene>
    <name evidence="2" type="primary">yhaH</name>
    <name evidence="2" type="ORF">SHM7688_02324</name>
</gene>
<evidence type="ECO:0000313" key="3">
    <source>
        <dbReference type="Proteomes" id="UP000054823"/>
    </source>
</evidence>
<reference evidence="2 3" key="1">
    <citation type="submission" date="2015-09" db="EMBL/GenBank/DDBJ databases">
        <authorList>
            <consortium name="Swine Surveillance"/>
        </authorList>
    </citation>
    <scope>NUCLEOTIDE SEQUENCE [LARGE SCALE GENOMIC DNA]</scope>
    <source>
        <strain evidence="2 3">CECT 7688</strain>
    </source>
</reference>
<keyword evidence="1" id="KW-1133">Transmembrane helix</keyword>
<feature type="transmembrane region" description="Helical" evidence="1">
    <location>
        <begin position="21"/>
        <end position="43"/>
    </location>
</feature>
<organism evidence="2 3">
    <name type="scientific">Shimia marina</name>
    <dbReference type="NCBI Taxonomy" id="321267"/>
    <lineage>
        <taxon>Bacteria</taxon>
        <taxon>Pseudomonadati</taxon>
        <taxon>Pseudomonadota</taxon>
        <taxon>Alphaproteobacteria</taxon>
        <taxon>Rhodobacterales</taxon>
        <taxon>Roseobacteraceae</taxon>
    </lineage>
</organism>
<proteinExistence type="predicted"/>
<feature type="transmembrane region" description="Helical" evidence="1">
    <location>
        <begin position="80"/>
        <end position="101"/>
    </location>
</feature>
<evidence type="ECO:0000256" key="1">
    <source>
        <dbReference type="SAM" id="Phobius"/>
    </source>
</evidence>
<evidence type="ECO:0000313" key="2">
    <source>
        <dbReference type="EMBL" id="CUH52877.1"/>
    </source>
</evidence>
<dbReference type="InterPro" id="IPR008523">
    <property type="entry name" value="DUF805"/>
</dbReference>
<dbReference type="OrthoDB" id="9812349at2"/>
<dbReference type="AlphaFoldDB" id="A0A0P1FGD9"/>
<name>A0A0P1FGD9_9RHOB</name>
<dbReference type="Proteomes" id="UP000054823">
    <property type="component" value="Unassembled WGS sequence"/>
</dbReference>
<sequence length="126" mass="13273">MSKPVLQDIFSFSGRRNRKSYILFSLLMVVVTIVLSGITAGVATATAGLGLILLLLFVPLVVATWAVGSQRCRDFGWTGWAILITIIPGIGLLFAIAILFVPGTQGDNRYGPDPLGNAAGNTPQAA</sequence>
<protein>
    <submittedName>
        <fullName evidence="2">Inner membrane protein YhaH</fullName>
    </submittedName>
</protein>
<dbReference type="PANTHER" id="PTHR34980:SF3">
    <property type="entry name" value="BLR8105 PROTEIN"/>
    <property type="match status" value="1"/>
</dbReference>
<dbReference type="RefSeq" id="WP_058240067.1">
    <property type="nucleotide sequence ID" value="NZ_CYPW01000024.1"/>
</dbReference>
<dbReference type="STRING" id="321267.SHM7688_02324"/>
<dbReference type="EMBL" id="CYPW01000024">
    <property type="protein sequence ID" value="CUH52877.1"/>
    <property type="molecule type" value="Genomic_DNA"/>
</dbReference>
<feature type="transmembrane region" description="Helical" evidence="1">
    <location>
        <begin position="49"/>
        <end position="68"/>
    </location>
</feature>
<keyword evidence="1" id="KW-0812">Transmembrane</keyword>
<dbReference type="PANTHER" id="PTHR34980">
    <property type="entry name" value="INNER MEMBRANE PROTEIN-RELATED-RELATED"/>
    <property type="match status" value="1"/>
</dbReference>
<keyword evidence="1" id="KW-0472">Membrane</keyword>
<accession>A0A0P1FGD9</accession>
<dbReference type="GO" id="GO:0005886">
    <property type="term" value="C:plasma membrane"/>
    <property type="evidence" value="ECO:0007669"/>
    <property type="project" value="TreeGrafter"/>
</dbReference>
<keyword evidence="3" id="KW-1185">Reference proteome</keyword>